<feature type="region of interest" description="Disordered" evidence="2">
    <location>
        <begin position="389"/>
        <end position="438"/>
    </location>
</feature>
<dbReference type="EMBL" id="KQ965731">
    <property type="protein sequence ID" value="KXS22014.1"/>
    <property type="molecule type" value="Genomic_DNA"/>
</dbReference>
<feature type="repeat" description="ANK" evidence="1">
    <location>
        <begin position="329"/>
        <end position="361"/>
    </location>
</feature>
<dbReference type="OrthoDB" id="428895at2759"/>
<accession>A0A139AZ80</accession>
<feature type="compositionally biased region" description="Low complexity" evidence="2">
    <location>
        <begin position="403"/>
        <end position="412"/>
    </location>
</feature>
<evidence type="ECO:0000313" key="3">
    <source>
        <dbReference type="EMBL" id="KXS22014.1"/>
    </source>
</evidence>
<dbReference type="AlphaFoldDB" id="A0A139AZ80"/>
<feature type="region of interest" description="Disordered" evidence="2">
    <location>
        <begin position="207"/>
        <end position="275"/>
    </location>
</feature>
<protein>
    <submittedName>
        <fullName evidence="3">Uncharacterized protein</fullName>
    </submittedName>
</protein>
<dbReference type="Proteomes" id="UP000070544">
    <property type="component" value="Unassembled WGS sequence"/>
</dbReference>
<dbReference type="Pfam" id="PF00023">
    <property type="entry name" value="Ank"/>
    <property type="match status" value="1"/>
</dbReference>
<keyword evidence="4" id="KW-1185">Reference proteome</keyword>
<name>A0A139AZ80_GONPJ</name>
<dbReference type="InterPro" id="IPR036770">
    <property type="entry name" value="Ankyrin_rpt-contain_sf"/>
</dbReference>
<organism evidence="3 4">
    <name type="scientific">Gonapodya prolifera (strain JEL478)</name>
    <name type="common">Monoblepharis prolifera</name>
    <dbReference type="NCBI Taxonomy" id="1344416"/>
    <lineage>
        <taxon>Eukaryota</taxon>
        <taxon>Fungi</taxon>
        <taxon>Fungi incertae sedis</taxon>
        <taxon>Chytridiomycota</taxon>
        <taxon>Chytridiomycota incertae sedis</taxon>
        <taxon>Monoblepharidomycetes</taxon>
        <taxon>Monoblepharidales</taxon>
        <taxon>Gonapodyaceae</taxon>
        <taxon>Gonapodya</taxon>
    </lineage>
</organism>
<evidence type="ECO:0000256" key="1">
    <source>
        <dbReference type="PROSITE-ProRule" id="PRU00023"/>
    </source>
</evidence>
<evidence type="ECO:0000256" key="2">
    <source>
        <dbReference type="SAM" id="MobiDB-lite"/>
    </source>
</evidence>
<gene>
    <name evidence="3" type="ORF">M427DRAFT_161940</name>
</gene>
<sequence length="488" mass="50945">MYCGRKPSINPEVVVAQSRDMDVDGATTENEMIGDVTENGDAMDTETKSLIGVQSQLEYLRGARSIAELLERLPDYKAVPFTTDSEFSADATDQCGTAVDTVDPQALEAGLQTVIKACLSSNLPLLRSSLFAPSPRHNGPVYAMCSTPVPYERIANMVLSLASQKAVVDGLGRDWQGMRALHVAIGAVVAGDIVGRRREREIASGGRTLGWTEWPPPSHPAVPATTVALGSPSSTRSNGPTTGPSSAESISGKVSKPIPSELSNDNPANPELPPHLLLCPPTAADVAYDPAPGPQSCRSREDIVSWREACAIGLAELVPVDLLDQRWGGGNTALHLAAFIPSSKLVGRLLSLGADPTIRNHLNLSPADIAIHTESHELLHHAATRASPFPSIQASPLSPTPASPGSGSTTPTKRAVPDEGLDVGEVSGRRVGGKAPRVGPANGALEAISMRKASGARTTVRSSARIKGNGGVGTGIYTNGKAEDAMEA</sequence>
<reference evidence="3 4" key="1">
    <citation type="journal article" date="2015" name="Genome Biol. Evol.">
        <title>Phylogenomic analyses indicate that early fungi evolved digesting cell walls of algal ancestors of land plants.</title>
        <authorList>
            <person name="Chang Y."/>
            <person name="Wang S."/>
            <person name="Sekimoto S."/>
            <person name="Aerts A.L."/>
            <person name="Choi C."/>
            <person name="Clum A."/>
            <person name="LaButti K.M."/>
            <person name="Lindquist E.A."/>
            <person name="Yee Ngan C."/>
            <person name="Ohm R.A."/>
            <person name="Salamov A.A."/>
            <person name="Grigoriev I.V."/>
            <person name="Spatafora J.W."/>
            <person name="Berbee M.L."/>
        </authorList>
    </citation>
    <scope>NUCLEOTIDE SEQUENCE [LARGE SCALE GENOMIC DNA]</scope>
    <source>
        <strain evidence="3 4">JEL478</strain>
    </source>
</reference>
<dbReference type="PROSITE" id="PS50088">
    <property type="entry name" value="ANK_REPEAT"/>
    <property type="match status" value="1"/>
</dbReference>
<dbReference type="PROSITE" id="PS50297">
    <property type="entry name" value="ANK_REP_REGION"/>
    <property type="match status" value="1"/>
</dbReference>
<feature type="region of interest" description="Disordered" evidence="2">
    <location>
        <begin position="454"/>
        <end position="488"/>
    </location>
</feature>
<dbReference type="InterPro" id="IPR002110">
    <property type="entry name" value="Ankyrin_rpt"/>
</dbReference>
<feature type="compositionally biased region" description="Polar residues" evidence="2">
    <location>
        <begin position="231"/>
        <end position="249"/>
    </location>
</feature>
<proteinExistence type="predicted"/>
<keyword evidence="1" id="KW-0040">ANK repeat</keyword>
<dbReference type="SUPFAM" id="SSF48403">
    <property type="entry name" value="Ankyrin repeat"/>
    <property type="match status" value="1"/>
</dbReference>
<dbReference type="Gene3D" id="1.25.40.20">
    <property type="entry name" value="Ankyrin repeat-containing domain"/>
    <property type="match status" value="1"/>
</dbReference>
<evidence type="ECO:0000313" key="4">
    <source>
        <dbReference type="Proteomes" id="UP000070544"/>
    </source>
</evidence>